<evidence type="ECO:0000256" key="2">
    <source>
        <dbReference type="ARBA" id="ARBA00022475"/>
    </source>
</evidence>
<dbReference type="RefSeq" id="WP_135193926.1">
    <property type="nucleotide sequence ID" value="NZ_SPVH01000002.1"/>
</dbReference>
<keyword evidence="4 6" id="KW-1133">Transmembrane helix</keyword>
<evidence type="ECO:0000256" key="6">
    <source>
        <dbReference type="SAM" id="Phobius"/>
    </source>
</evidence>
<keyword evidence="5 6" id="KW-0472">Membrane</keyword>
<comment type="caution">
    <text evidence="8">The sequence shown here is derived from an EMBL/GenBank/DDBJ whole genome shotgun (WGS) entry which is preliminary data.</text>
</comment>
<dbReference type="AlphaFoldDB" id="A0A4Y9RZT7"/>
<dbReference type="OrthoDB" id="5329005at2"/>
<dbReference type="EMBL" id="SPVH01000002">
    <property type="protein sequence ID" value="TFW14542.1"/>
    <property type="molecule type" value="Genomic_DNA"/>
</dbReference>
<dbReference type="PANTHER" id="PTHR36506:SF1">
    <property type="entry name" value="PREFLAGELLIN PEPTIDASE"/>
    <property type="match status" value="1"/>
</dbReference>
<name>A0A4Y9RZT7_9CAUL</name>
<gene>
    <name evidence="8" type="ORF">EGY25_04955</name>
</gene>
<evidence type="ECO:0000256" key="1">
    <source>
        <dbReference type="ARBA" id="ARBA00004651"/>
    </source>
</evidence>
<dbReference type="GO" id="GO:0004190">
    <property type="term" value="F:aspartic-type endopeptidase activity"/>
    <property type="evidence" value="ECO:0007669"/>
    <property type="project" value="InterPro"/>
</dbReference>
<evidence type="ECO:0000313" key="9">
    <source>
        <dbReference type="Proteomes" id="UP000298216"/>
    </source>
</evidence>
<dbReference type="InterPro" id="IPR052218">
    <property type="entry name" value="Preflagellin_Peptidase"/>
</dbReference>
<evidence type="ECO:0000256" key="4">
    <source>
        <dbReference type="ARBA" id="ARBA00022989"/>
    </source>
</evidence>
<dbReference type="GO" id="GO:0005886">
    <property type="term" value="C:plasma membrane"/>
    <property type="evidence" value="ECO:0007669"/>
    <property type="project" value="UniProtKB-SubCell"/>
</dbReference>
<proteinExistence type="predicted"/>
<feature type="domain" description="Prepilin type IV endopeptidase peptidase" evidence="7">
    <location>
        <begin position="11"/>
        <end position="114"/>
    </location>
</feature>
<keyword evidence="3 6" id="KW-0812">Transmembrane</keyword>
<evidence type="ECO:0000313" key="8">
    <source>
        <dbReference type="EMBL" id="TFW14542.1"/>
    </source>
</evidence>
<keyword evidence="9" id="KW-1185">Reference proteome</keyword>
<accession>A0A4Y9RZT7</accession>
<protein>
    <submittedName>
        <fullName evidence="8">Pilus assembly protein CpaA</fullName>
    </submittedName>
</protein>
<feature type="transmembrane region" description="Helical" evidence="6">
    <location>
        <begin position="32"/>
        <end position="51"/>
    </location>
</feature>
<dbReference type="InterPro" id="IPR000045">
    <property type="entry name" value="Prepilin_IV_endopep_pep"/>
</dbReference>
<reference evidence="8 9" key="1">
    <citation type="submission" date="2019-03" db="EMBL/GenBank/DDBJ databases">
        <title>Draft genome of Brevundimonas sp. a heavy metal resistant soil bacteria.</title>
        <authorList>
            <person name="Soto J."/>
        </authorList>
    </citation>
    <scope>NUCLEOTIDE SEQUENCE [LARGE SCALE GENOMIC DNA]</scope>
    <source>
        <strain evidence="8 9">B-10</strain>
    </source>
</reference>
<evidence type="ECO:0000256" key="5">
    <source>
        <dbReference type="ARBA" id="ARBA00023136"/>
    </source>
</evidence>
<feature type="transmembrane region" description="Helical" evidence="6">
    <location>
        <begin position="6"/>
        <end position="25"/>
    </location>
</feature>
<dbReference type="Pfam" id="PF01478">
    <property type="entry name" value="Peptidase_A24"/>
    <property type="match status" value="1"/>
</dbReference>
<feature type="transmembrane region" description="Helical" evidence="6">
    <location>
        <begin position="57"/>
        <end position="78"/>
    </location>
</feature>
<sequence>MDILLLIVLGVFPALVIVGGLHDLITMKIPNWISLALVGAFFPVALMIGAAPMDVALHVGVGVAALLVGMGMFAAGWVGGGDAKLLAASCLWMGVSGVLPFLIWTGLTGGAFCLLLMTARRYFPMVAPSVSQGWVVNLMQPKGDIPYGVAIAIGALLALPESGLFLAFASGR</sequence>
<keyword evidence="2" id="KW-1003">Cell membrane</keyword>
<dbReference type="Proteomes" id="UP000298216">
    <property type="component" value="Unassembled WGS sequence"/>
</dbReference>
<evidence type="ECO:0000256" key="3">
    <source>
        <dbReference type="ARBA" id="ARBA00022692"/>
    </source>
</evidence>
<dbReference type="PANTHER" id="PTHR36506">
    <property type="entry name" value="PREFLAGELLIN PEPTIDASE"/>
    <property type="match status" value="1"/>
</dbReference>
<feature type="transmembrane region" description="Helical" evidence="6">
    <location>
        <begin position="90"/>
        <end position="117"/>
    </location>
</feature>
<evidence type="ECO:0000259" key="7">
    <source>
        <dbReference type="Pfam" id="PF01478"/>
    </source>
</evidence>
<organism evidence="8 9">
    <name type="scientific">Brevundimonas intermedia</name>
    <dbReference type="NCBI Taxonomy" id="74315"/>
    <lineage>
        <taxon>Bacteria</taxon>
        <taxon>Pseudomonadati</taxon>
        <taxon>Pseudomonadota</taxon>
        <taxon>Alphaproteobacteria</taxon>
        <taxon>Caulobacterales</taxon>
        <taxon>Caulobacteraceae</taxon>
        <taxon>Brevundimonas</taxon>
    </lineage>
</organism>
<comment type="subcellular location">
    <subcellularLocation>
        <location evidence="1">Cell membrane</location>
        <topology evidence="1">Multi-pass membrane protein</topology>
    </subcellularLocation>
</comment>
<dbReference type="Gene3D" id="1.20.120.1220">
    <property type="match status" value="1"/>
</dbReference>
<feature type="transmembrane region" description="Helical" evidence="6">
    <location>
        <begin position="145"/>
        <end position="169"/>
    </location>
</feature>